<feature type="transmembrane region" description="Helical" evidence="1">
    <location>
        <begin position="34"/>
        <end position="59"/>
    </location>
</feature>
<evidence type="ECO:0000256" key="1">
    <source>
        <dbReference type="SAM" id="Phobius"/>
    </source>
</evidence>
<evidence type="ECO:0000313" key="3">
    <source>
        <dbReference type="Proteomes" id="UP000320386"/>
    </source>
</evidence>
<evidence type="ECO:0000313" key="2">
    <source>
        <dbReference type="EMBL" id="QDU72319.1"/>
    </source>
</evidence>
<feature type="transmembrane region" description="Helical" evidence="1">
    <location>
        <begin position="100"/>
        <end position="124"/>
    </location>
</feature>
<keyword evidence="1" id="KW-0812">Transmembrane</keyword>
<dbReference type="AlphaFoldDB" id="A0A518BZC6"/>
<feature type="transmembrane region" description="Helical" evidence="1">
    <location>
        <begin position="65"/>
        <end position="88"/>
    </location>
</feature>
<keyword evidence="3" id="KW-1185">Reference proteome</keyword>
<dbReference type="RefSeq" id="WP_145446494.1">
    <property type="nucleotide sequence ID" value="NZ_CP036280.1"/>
</dbReference>
<evidence type="ECO:0008006" key="4">
    <source>
        <dbReference type="Google" id="ProtNLM"/>
    </source>
</evidence>
<dbReference type="Proteomes" id="UP000320386">
    <property type="component" value="Chromosome"/>
</dbReference>
<name>A0A518BZC6_9BACT</name>
<protein>
    <recommendedName>
        <fullName evidence="4">Rod shape-determining protein MreD</fullName>
    </recommendedName>
</protein>
<proteinExistence type="predicted"/>
<keyword evidence="1" id="KW-0472">Membrane</keyword>
<feature type="transmembrane region" description="Helical" evidence="1">
    <location>
        <begin position="144"/>
        <end position="167"/>
    </location>
</feature>
<sequence>MNWAVFGVLGYLLLALSYAGGPLLSVWGVRPEPLMILVVYVALMAQWRAAMSAALVGGLCLDLLTLYPGGIVLVGPHTLGMLMGAFVVHQLRNVVFRHSLLTVVILTGVGGLFAEIFTTALLVLRTLPWPVGETIPGWSPADALFGGFLSVLYTALLALPVGALLLAGERWFGFAERVQR</sequence>
<dbReference type="EMBL" id="CP036280">
    <property type="protein sequence ID" value="QDU72319.1"/>
    <property type="molecule type" value="Genomic_DNA"/>
</dbReference>
<gene>
    <name evidence="2" type="ORF">Pan265_21840</name>
</gene>
<feature type="transmembrane region" description="Helical" evidence="1">
    <location>
        <begin position="6"/>
        <end position="27"/>
    </location>
</feature>
<dbReference type="KEGG" id="mcad:Pan265_21840"/>
<accession>A0A518BZC6</accession>
<organism evidence="2 3">
    <name type="scientific">Mucisphaera calidilacus</name>
    <dbReference type="NCBI Taxonomy" id="2527982"/>
    <lineage>
        <taxon>Bacteria</taxon>
        <taxon>Pseudomonadati</taxon>
        <taxon>Planctomycetota</taxon>
        <taxon>Phycisphaerae</taxon>
        <taxon>Phycisphaerales</taxon>
        <taxon>Phycisphaeraceae</taxon>
        <taxon>Mucisphaera</taxon>
    </lineage>
</organism>
<reference evidence="2 3" key="1">
    <citation type="submission" date="2019-02" db="EMBL/GenBank/DDBJ databases">
        <title>Deep-cultivation of Planctomycetes and their phenomic and genomic characterization uncovers novel biology.</title>
        <authorList>
            <person name="Wiegand S."/>
            <person name="Jogler M."/>
            <person name="Boedeker C."/>
            <person name="Pinto D."/>
            <person name="Vollmers J."/>
            <person name="Rivas-Marin E."/>
            <person name="Kohn T."/>
            <person name="Peeters S.H."/>
            <person name="Heuer A."/>
            <person name="Rast P."/>
            <person name="Oberbeckmann S."/>
            <person name="Bunk B."/>
            <person name="Jeske O."/>
            <person name="Meyerdierks A."/>
            <person name="Storesund J.E."/>
            <person name="Kallscheuer N."/>
            <person name="Luecker S."/>
            <person name="Lage O.M."/>
            <person name="Pohl T."/>
            <person name="Merkel B.J."/>
            <person name="Hornburger P."/>
            <person name="Mueller R.-W."/>
            <person name="Bruemmer F."/>
            <person name="Labrenz M."/>
            <person name="Spormann A.M."/>
            <person name="Op den Camp H."/>
            <person name="Overmann J."/>
            <person name="Amann R."/>
            <person name="Jetten M.S.M."/>
            <person name="Mascher T."/>
            <person name="Medema M.H."/>
            <person name="Devos D.P."/>
            <person name="Kaster A.-K."/>
            <person name="Ovreas L."/>
            <person name="Rohde M."/>
            <person name="Galperin M.Y."/>
            <person name="Jogler C."/>
        </authorList>
    </citation>
    <scope>NUCLEOTIDE SEQUENCE [LARGE SCALE GENOMIC DNA]</scope>
    <source>
        <strain evidence="2 3">Pan265</strain>
    </source>
</reference>
<keyword evidence="1" id="KW-1133">Transmembrane helix</keyword>